<protein>
    <submittedName>
        <fullName evidence="3">Uncharacterized protein</fullName>
    </submittedName>
</protein>
<feature type="signal peptide" evidence="2">
    <location>
        <begin position="1"/>
        <end position="21"/>
    </location>
</feature>
<keyword evidence="2" id="KW-0732">Signal</keyword>
<evidence type="ECO:0000313" key="3">
    <source>
        <dbReference type="EMBL" id="MDT0603390.1"/>
    </source>
</evidence>
<dbReference type="RefSeq" id="WP_311579471.1">
    <property type="nucleotide sequence ID" value="NZ_JAVRIF010000003.1"/>
</dbReference>
<keyword evidence="1" id="KW-0175">Coiled coil</keyword>
<comment type="caution">
    <text evidence="3">The sequence shown here is derived from an EMBL/GenBank/DDBJ whole genome shotgun (WGS) entry which is preliminary data.</text>
</comment>
<gene>
    <name evidence="3" type="ORF">RM573_07255</name>
</gene>
<evidence type="ECO:0000256" key="2">
    <source>
        <dbReference type="SAM" id="SignalP"/>
    </source>
</evidence>
<sequence length="312" mass="35445">MKKLTPVVSALVLAFSGNVIASEFETMHKQLNIMSKIITSSVAVQEGRKSSKINSVESTYLKGQGVVFTINSSSRSNNWGNYKFDFVMPDLLPVAPLPPTAEIASSVIVEMSQDEEFQENISEQVSNAMEIAAESYERAIDSLNNDRELSRELRDQQRDIAYQVRDLEREKRDLEYQMRRADENSKEELAEKVKALKATEKEIEKERLKLIEKSNALSKKQMEKKLAQEQERVKYYQGLTASLVDTFCLYGNGLRAVPKNENVSLIIKSAGDKEARRYKDKIYVFSKQDISDCAADKINVAKLLEKGKGYQF</sequence>
<feature type="chain" id="PRO_5046157690" evidence="2">
    <location>
        <begin position="22"/>
        <end position="312"/>
    </location>
</feature>
<organism evidence="3 4">
    <name type="scientific">Thalassotalea castellviae</name>
    <dbReference type="NCBI Taxonomy" id="3075612"/>
    <lineage>
        <taxon>Bacteria</taxon>
        <taxon>Pseudomonadati</taxon>
        <taxon>Pseudomonadota</taxon>
        <taxon>Gammaproteobacteria</taxon>
        <taxon>Alteromonadales</taxon>
        <taxon>Colwelliaceae</taxon>
        <taxon>Thalassotalea</taxon>
    </lineage>
</organism>
<feature type="coiled-coil region" evidence="1">
    <location>
        <begin position="126"/>
        <end position="239"/>
    </location>
</feature>
<evidence type="ECO:0000313" key="4">
    <source>
        <dbReference type="Proteomes" id="UP001266357"/>
    </source>
</evidence>
<dbReference type="EMBL" id="JAVRIF010000003">
    <property type="protein sequence ID" value="MDT0603390.1"/>
    <property type="molecule type" value="Genomic_DNA"/>
</dbReference>
<evidence type="ECO:0000256" key="1">
    <source>
        <dbReference type="SAM" id="Coils"/>
    </source>
</evidence>
<name>A0ABU3A0B4_9GAMM</name>
<proteinExistence type="predicted"/>
<dbReference type="Proteomes" id="UP001266357">
    <property type="component" value="Unassembled WGS sequence"/>
</dbReference>
<reference evidence="3 4" key="1">
    <citation type="submission" date="2023-09" db="EMBL/GenBank/DDBJ databases">
        <authorList>
            <person name="Rey-Velasco X."/>
        </authorList>
    </citation>
    <scope>NUCLEOTIDE SEQUENCE [LARGE SCALE GENOMIC DNA]</scope>
    <source>
        <strain evidence="3 4">W431</strain>
    </source>
</reference>
<accession>A0ABU3A0B4</accession>
<keyword evidence="4" id="KW-1185">Reference proteome</keyword>